<protein>
    <submittedName>
        <fullName evidence="2">Uncharacterized protein</fullName>
    </submittedName>
</protein>
<accession>A0ABP9ZEV5</accession>
<evidence type="ECO:0000313" key="3">
    <source>
        <dbReference type="Proteomes" id="UP001473302"/>
    </source>
</evidence>
<reference evidence="2 3" key="1">
    <citation type="submission" date="2024-04" db="EMBL/GenBank/DDBJ databases">
        <title>genome sequences of Mucor flavus KT1a and Helicostylum pulchrum KT1b strains isolated from the surface of a dry-aged beef.</title>
        <authorList>
            <person name="Toyotome T."/>
            <person name="Hosono M."/>
            <person name="Torimaru M."/>
            <person name="Fukuda K."/>
            <person name="Mikami N."/>
        </authorList>
    </citation>
    <scope>NUCLEOTIDE SEQUENCE [LARGE SCALE GENOMIC DNA]</scope>
    <source>
        <strain evidence="2 3">KT1a</strain>
    </source>
</reference>
<dbReference type="Proteomes" id="UP001473302">
    <property type="component" value="Unassembled WGS sequence"/>
</dbReference>
<evidence type="ECO:0000313" key="2">
    <source>
        <dbReference type="EMBL" id="GAA5817638.1"/>
    </source>
</evidence>
<feature type="coiled-coil region" evidence="1">
    <location>
        <begin position="54"/>
        <end position="91"/>
    </location>
</feature>
<keyword evidence="1" id="KW-0175">Coiled coil</keyword>
<gene>
    <name evidence="2" type="ORF">MFLAVUS_011189</name>
</gene>
<comment type="caution">
    <text evidence="2">The sequence shown here is derived from an EMBL/GenBank/DDBJ whole genome shotgun (WGS) entry which is preliminary data.</text>
</comment>
<proteinExistence type="predicted"/>
<evidence type="ECO:0000256" key="1">
    <source>
        <dbReference type="SAM" id="Coils"/>
    </source>
</evidence>
<name>A0ABP9ZEV5_9FUNG</name>
<sequence>MESLVKEASKELELRLSIDTVASNTTQACINRVNETTELTTKIQTETELINEMLSSLKEKHQELESTFKNIDQLEILVNKVKDTYNAVAENVDSIEKAVSASTRQGKRSDIPVQPYFPPPRPVEIYNSKELCTLLDL</sequence>
<organism evidence="2 3">
    <name type="scientific">Mucor flavus</name>
    <dbReference type="NCBI Taxonomy" id="439312"/>
    <lineage>
        <taxon>Eukaryota</taxon>
        <taxon>Fungi</taxon>
        <taxon>Fungi incertae sedis</taxon>
        <taxon>Mucoromycota</taxon>
        <taxon>Mucoromycotina</taxon>
        <taxon>Mucoromycetes</taxon>
        <taxon>Mucorales</taxon>
        <taxon>Mucorineae</taxon>
        <taxon>Mucoraceae</taxon>
        <taxon>Mucor</taxon>
    </lineage>
</organism>
<keyword evidence="3" id="KW-1185">Reference proteome</keyword>
<dbReference type="EMBL" id="BAABUK010000046">
    <property type="protein sequence ID" value="GAA5817638.1"/>
    <property type="molecule type" value="Genomic_DNA"/>
</dbReference>